<accession>A0A4Z2E5I1</accession>
<evidence type="ECO:0000313" key="1">
    <source>
        <dbReference type="EMBL" id="TNN23602.1"/>
    </source>
</evidence>
<organism evidence="1 2">
    <name type="scientific">Liparis tanakae</name>
    <name type="common">Tanaka's snailfish</name>
    <dbReference type="NCBI Taxonomy" id="230148"/>
    <lineage>
        <taxon>Eukaryota</taxon>
        <taxon>Metazoa</taxon>
        <taxon>Chordata</taxon>
        <taxon>Craniata</taxon>
        <taxon>Vertebrata</taxon>
        <taxon>Euteleostomi</taxon>
        <taxon>Actinopterygii</taxon>
        <taxon>Neopterygii</taxon>
        <taxon>Teleostei</taxon>
        <taxon>Neoteleostei</taxon>
        <taxon>Acanthomorphata</taxon>
        <taxon>Eupercaria</taxon>
        <taxon>Perciformes</taxon>
        <taxon>Cottioidei</taxon>
        <taxon>Cottales</taxon>
        <taxon>Liparidae</taxon>
        <taxon>Liparis</taxon>
    </lineage>
</organism>
<sequence length="103" mass="10652">MPGAGVDGNAPVMGIVHVTTCMSDSASWKQASDFIRPSSRLTERCAFWDSCDAVELSVLTPEVTTVSSLAAAGGARLWWAELLSAAASSSSCSAASLSEARLK</sequence>
<proteinExistence type="predicted"/>
<name>A0A4Z2E5I1_9TELE</name>
<protein>
    <submittedName>
        <fullName evidence="1">Uncharacterized protein</fullName>
    </submittedName>
</protein>
<dbReference type="Proteomes" id="UP000314294">
    <property type="component" value="Unassembled WGS sequence"/>
</dbReference>
<dbReference type="EMBL" id="SRLO01017947">
    <property type="protein sequence ID" value="TNN23602.1"/>
    <property type="molecule type" value="Genomic_DNA"/>
</dbReference>
<keyword evidence="2" id="KW-1185">Reference proteome</keyword>
<reference evidence="1 2" key="1">
    <citation type="submission" date="2019-03" db="EMBL/GenBank/DDBJ databases">
        <title>First draft genome of Liparis tanakae, snailfish: a comprehensive survey of snailfish specific genes.</title>
        <authorList>
            <person name="Kim W."/>
            <person name="Song I."/>
            <person name="Jeong J.-H."/>
            <person name="Kim D."/>
            <person name="Kim S."/>
            <person name="Ryu S."/>
            <person name="Song J.Y."/>
            <person name="Lee S.K."/>
        </authorList>
    </citation>
    <scope>NUCLEOTIDE SEQUENCE [LARGE SCALE GENOMIC DNA]</scope>
    <source>
        <tissue evidence="1">Muscle</tissue>
    </source>
</reference>
<gene>
    <name evidence="1" type="ORF">EYF80_066277</name>
</gene>
<comment type="caution">
    <text evidence="1">The sequence shown here is derived from an EMBL/GenBank/DDBJ whole genome shotgun (WGS) entry which is preliminary data.</text>
</comment>
<dbReference type="AlphaFoldDB" id="A0A4Z2E5I1"/>
<evidence type="ECO:0000313" key="2">
    <source>
        <dbReference type="Proteomes" id="UP000314294"/>
    </source>
</evidence>